<evidence type="ECO:0000256" key="1">
    <source>
        <dbReference type="SAM" id="SignalP"/>
    </source>
</evidence>
<feature type="signal peptide" evidence="1">
    <location>
        <begin position="1"/>
        <end position="23"/>
    </location>
</feature>
<keyword evidence="1" id="KW-0732">Signal</keyword>
<organism evidence="2 3">
    <name type="scientific">Limnoraphis robusta CCNP1315</name>
    <dbReference type="NCBI Taxonomy" id="3110306"/>
    <lineage>
        <taxon>Bacteria</taxon>
        <taxon>Bacillati</taxon>
        <taxon>Cyanobacteriota</taxon>
        <taxon>Cyanophyceae</taxon>
        <taxon>Oscillatoriophycideae</taxon>
        <taxon>Oscillatoriales</taxon>
        <taxon>Sirenicapillariaceae</taxon>
        <taxon>Limnoraphis</taxon>
    </lineage>
</organism>
<proteinExistence type="predicted"/>
<evidence type="ECO:0000313" key="3">
    <source>
        <dbReference type="Proteomes" id="UP001301728"/>
    </source>
</evidence>
<comment type="caution">
    <text evidence="2">The sequence shown here is derived from an EMBL/GenBank/DDBJ whole genome shotgun (WGS) entry which is preliminary data.</text>
</comment>
<name>A0ABU5TV61_9CYAN</name>
<evidence type="ECO:0000313" key="2">
    <source>
        <dbReference type="EMBL" id="MEA5518784.1"/>
    </source>
</evidence>
<gene>
    <name evidence="2" type="ORF">VB854_07455</name>
</gene>
<dbReference type="RefSeq" id="WP_323219105.1">
    <property type="nucleotide sequence ID" value="NZ_JAYGHT010000015.1"/>
</dbReference>
<protein>
    <submittedName>
        <fullName evidence="2">Uncharacterized protein</fullName>
    </submittedName>
</protein>
<dbReference type="Proteomes" id="UP001301728">
    <property type="component" value="Unassembled WGS sequence"/>
</dbReference>
<accession>A0ABU5TV61</accession>
<sequence length="157" mass="17106">MIKPRILWGTLALLLSFSLPVNAQNCTPLAVVKGEGTSVTKRVSPPNAGVLPFVPVGFRGNWDTDFAIAGTSSYRYFVGTIQSASEDPANFRVQMFLKYSDGTADRVFNETVRLQPNESQQMTGRPRPGNLPFQVNLNVGGKNAIGHSYTIQVEGCQ</sequence>
<feature type="chain" id="PRO_5046708585" evidence="1">
    <location>
        <begin position="24"/>
        <end position="157"/>
    </location>
</feature>
<reference evidence="2 3" key="1">
    <citation type="submission" date="2023-12" db="EMBL/GenBank/DDBJ databases">
        <title>Baltic Sea Cyanobacteria.</title>
        <authorList>
            <person name="Delbaje E."/>
            <person name="Fewer D.P."/>
            <person name="Shishido T.K."/>
        </authorList>
    </citation>
    <scope>NUCLEOTIDE SEQUENCE [LARGE SCALE GENOMIC DNA]</scope>
    <source>
        <strain evidence="2 3">CCNP 1315</strain>
    </source>
</reference>
<keyword evidence="3" id="KW-1185">Reference proteome</keyword>
<dbReference type="EMBL" id="JAYGHT010000015">
    <property type="protein sequence ID" value="MEA5518784.1"/>
    <property type="molecule type" value="Genomic_DNA"/>
</dbReference>